<gene>
    <name evidence="1" type="ORF">IAC13_07055</name>
</gene>
<protein>
    <recommendedName>
        <fullName evidence="3">ParB/Sulfiredoxin domain-containing protein</fullName>
    </recommendedName>
</protein>
<reference evidence="1" key="1">
    <citation type="submission" date="2020-10" db="EMBL/GenBank/DDBJ databases">
        <authorList>
            <person name="Gilroy R."/>
        </authorList>
    </citation>
    <scope>NUCLEOTIDE SEQUENCE</scope>
    <source>
        <strain evidence="1">E3-2379</strain>
    </source>
</reference>
<accession>A0A9D9N894</accession>
<dbReference type="Proteomes" id="UP000823618">
    <property type="component" value="Unassembled WGS sequence"/>
</dbReference>
<evidence type="ECO:0000313" key="2">
    <source>
        <dbReference type="Proteomes" id="UP000823618"/>
    </source>
</evidence>
<organism evidence="1 2">
    <name type="scientific">Candidatus Scybalomonas excrementavium</name>
    <dbReference type="NCBI Taxonomy" id="2840943"/>
    <lineage>
        <taxon>Bacteria</taxon>
        <taxon>Bacillati</taxon>
        <taxon>Bacillota</taxon>
        <taxon>Clostridia</taxon>
        <taxon>Lachnospirales</taxon>
        <taxon>Lachnospiraceae</taxon>
        <taxon>Lachnospiraceae incertae sedis</taxon>
        <taxon>Candidatus Scybalomonas</taxon>
    </lineage>
</organism>
<evidence type="ECO:0008006" key="3">
    <source>
        <dbReference type="Google" id="ProtNLM"/>
    </source>
</evidence>
<comment type="caution">
    <text evidence="1">The sequence shown here is derived from an EMBL/GenBank/DDBJ whole genome shotgun (WGS) entry which is preliminary data.</text>
</comment>
<name>A0A9D9N894_9FIRM</name>
<evidence type="ECO:0000313" key="1">
    <source>
        <dbReference type="EMBL" id="MBO8463670.1"/>
    </source>
</evidence>
<reference evidence="1" key="2">
    <citation type="journal article" date="2021" name="PeerJ">
        <title>Extensive microbial diversity within the chicken gut microbiome revealed by metagenomics and culture.</title>
        <authorList>
            <person name="Gilroy R."/>
            <person name="Ravi A."/>
            <person name="Getino M."/>
            <person name="Pursley I."/>
            <person name="Horton D.L."/>
            <person name="Alikhan N.F."/>
            <person name="Baker D."/>
            <person name="Gharbi K."/>
            <person name="Hall N."/>
            <person name="Watson M."/>
            <person name="Adriaenssens E.M."/>
            <person name="Foster-Nyarko E."/>
            <person name="Jarju S."/>
            <person name="Secka A."/>
            <person name="Antonio M."/>
            <person name="Oren A."/>
            <person name="Chaudhuri R.R."/>
            <person name="La Ragione R."/>
            <person name="Hildebrand F."/>
            <person name="Pallen M.J."/>
        </authorList>
    </citation>
    <scope>NUCLEOTIDE SEQUENCE</scope>
    <source>
        <strain evidence="1">E3-2379</strain>
    </source>
</reference>
<proteinExistence type="predicted"/>
<dbReference type="AlphaFoldDB" id="A0A9D9N894"/>
<dbReference type="EMBL" id="JADIML010000194">
    <property type="protein sequence ID" value="MBO8463670.1"/>
    <property type="molecule type" value="Genomic_DNA"/>
</dbReference>
<sequence length="273" mass="32687">MENKISAYLKEYYKLDRNTSYEVKEVDPQMLLIPERLDLAAKLSYIQSKVEKKNEVLAVKLYDAHIAAFQDGIIIESGNEKKAGMEKYHKSLEHLIQDFIEERFDKERYWIPVDKRGVLLDGAHRVACAIYFKKPIKIIQFHEINGYDYDFYYFKKRALELEYLAYMANIFFEYKEISSPIFLSKHIKSDSKILYDGVCKEKGKKIKVGYRSNSINEKRKKELRNCLQIDRMEQKQEISVSFFEKCYIKIIRFIRNKYTRGIRYIKKQLRMPV</sequence>